<name>A0AAN6T1F8_9PEZI</name>
<sequence>MNVEKRKAMLEAGELDPQAAERELKMHRQARKRYSEDKREEKRGLVPRRHIVSLPPYFPPRSDEDLYLIYCAERGKEWAKSMVENKTEYRFAVYRTKQIRAAHETVPAELQRDVVRFLNEDHLKRALGNVLHMYRVQDPNLGNSFNKPPELLYGTVPVTFDMFWTRYLHSMMLRATADDLAGKASPGVKSRLHDSELAKQVRHVPSRG</sequence>
<protein>
    <submittedName>
        <fullName evidence="2">Uncharacterized protein</fullName>
    </submittedName>
</protein>
<accession>A0AAN6T1F8</accession>
<feature type="compositionally biased region" description="Basic and acidic residues" evidence="1">
    <location>
        <begin position="33"/>
        <end position="42"/>
    </location>
</feature>
<evidence type="ECO:0000313" key="3">
    <source>
        <dbReference type="Proteomes" id="UP001305647"/>
    </source>
</evidence>
<comment type="caution">
    <text evidence="2">The sequence shown here is derived from an EMBL/GenBank/DDBJ whole genome shotgun (WGS) entry which is preliminary data.</text>
</comment>
<organism evidence="2 3">
    <name type="scientific">Parathielavia hyrcaniae</name>
    <dbReference type="NCBI Taxonomy" id="113614"/>
    <lineage>
        <taxon>Eukaryota</taxon>
        <taxon>Fungi</taxon>
        <taxon>Dikarya</taxon>
        <taxon>Ascomycota</taxon>
        <taxon>Pezizomycotina</taxon>
        <taxon>Sordariomycetes</taxon>
        <taxon>Sordariomycetidae</taxon>
        <taxon>Sordariales</taxon>
        <taxon>Chaetomiaceae</taxon>
        <taxon>Parathielavia</taxon>
    </lineage>
</organism>
<gene>
    <name evidence="2" type="ORF">N658DRAFT_48745</name>
</gene>
<feature type="region of interest" description="Disordered" evidence="1">
    <location>
        <begin position="1"/>
        <end position="42"/>
    </location>
</feature>
<evidence type="ECO:0000313" key="2">
    <source>
        <dbReference type="EMBL" id="KAK4101590.1"/>
    </source>
</evidence>
<reference evidence="2" key="1">
    <citation type="journal article" date="2023" name="Mol. Phylogenet. Evol.">
        <title>Genome-scale phylogeny and comparative genomics of the fungal order Sordariales.</title>
        <authorList>
            <person name="Hensen N."/>
            <person name="Bonometti L."/>
            <person name="Westerberg I."/>
            <person name="Brannstrom I.O."/>
            <person name="Guillou S."/>
            <person name="Cros-Aarteil S."/>
            <person name="Calhoun S."/>
            <person name="Haridas S."/>
            <person name="Kuo A."/>
            <person name="Mondo S."/>
            <person name="Pangilinan J."/>
            <person name="Riley R."/>
            <person name="LaButti K."/>
            <person name="Andreopoulos B."/>
            <person name="Lipzen A."/>
            <person name="Chen C."/>
            <person name="Yan M."/>
            <person name="Daum C."/>
            <person name="Ng V."/>
            <person name="Clum A."/>
            <person name="Steindorff A."/>
            <person name="Ohm R.A."/>
            <person name="Martin F."/>
            <person name="Silar P."/>
            <person name="Natvig D.O."/>
            <person name="Lalanne C."/>
            <person name="Gautier V."/>
            <person name="Ament-Velasquez S.L."/>
            <person name="Kruys A."/>
            <person name="Hutchinson M.I."/>
            <person name="Powell A.J."/>
            <person name="Barry K."/>
            <person name="Miller A.N."/>
            <person name="Grigoriev I.V."/>
            <person name="Debuchy R."/>
            <person name="Gladieux P."/>
            <person name="Hiltunen Thoren M."/>
            <person name="Johannesson H."/>
        </authorList>
    </citation>
    <scope>NUCLEOTIDE SEQUENCE</scope>
    <source>
        <strain evidence="2">CBS 757.83</strain>
    </source>
</reference>
<dbReference type="AlphaFoldDB" id="A0AAN6T1F8"/>
<feature type="region of interest" description="Disordered" evidence="1">
    <location>
        <begin position="186"/>
        <end position="208"/>
    </location>
</feature>
<dbReference type="Proteomes" id="UP001305647">
    <property type="component" value="Unassembled WGS sequence"/>
</dbReference>
<reference evidence="2" key="2">
    <citation type="submission" date="2023-05" db="EMBL/GenBank/DDBJ databases">
        <authorList>
            <consortium name="Lawrence Berkeley National Laboratory"/>
            <person name="Steindorff A."/>
            <person name="Hensen N."/>
            <person name="Bonometti L."/>
            <person name="Westerberg I."/>
            <person name="Brannstrom I.O."/>
            <person name="Guillou S."/>
            <person name="Cros-Aarteil S."/>
            <person name="Calhoun S."/>
            <person name="Haridas S."/>
            <person name="Kuo A."/>
            <person name="Mondo S."/>
            <person name="Pangilinan J."/>
            <person name="Riley R."/>
            <person name="Labutti K."/>
            <person name="Andreopoulos B."/>
            <person name="Lipzen A."/>
            <person name="Chen C."/>
            <person name="Yanf M."/>
            <person name="Daum C."/>
            <person name="Ng V."/>
            <person name="Clum A."/>
            <person name="Ohm R."/>
            <person name="Martin F."/>
            <person name="Silar P."/>
            <person name="Natvig D."/>
            <person name="Lalanne C."/>
            <person name="Gautier V."/>
            <person name="Ament-Velasquez S.L."/>
            <person name="Kruys A."/>
            <person name="Hutchinson M.I."/>
            <person name="Powell A.J."/>
            <person name="Barry K."/>
            <person name="Miller A.N."/>
            <person name="Grigoriev I.V."/>
            <person name="Debuchy R."/>
            <person name="Gladieux P."/>
            <person name="Thoren M.H."/>
            <person name="Johannesson H."/>
        </authorList>
    </citation>
    <scope>NUCLEOTIDE SEQUENCE</scope>
    <source>
        <strain evidence="2">CBS 757.83</strain>
    </source>
</reference>
<dbReference type="EMBL" id="MU863634">
    <property type="protein sequence ID" value="KAK4101590.1"/>
    <property type="molecule type" value="Genomic_DNA"/>
</dbReference>
<proteinExistence type="predicted"/>
<evidence type="ECO:0000256" key="1">
    <source>
        <dbReference type="SAM" id="MobiDB-lite"/>
    </source>
</evidence>
<keyword evidence="3" id="KW-1185">Reference proteome</keyword>